<dbReference type="GO" id="GO:0000156">
    <property type="term" value="F:phosphorelay response regulator activity"/>
    <property type="evidence" value="ECO:0007669"/>
    <property type="project" value="InterPro"/>
</dbReference>
<dbReference type="KEGG" id="manr:MPAN_003220"/>
<dbReference type="InterPro" id="IPR046947">
    <property type="entry name" value="LytR-like"/>
</dbReference>
<sequence length="148" mass="17584">MKLTIVKDKNQKEIEIIIKCQNEDEKVEEIKNALTYYNLHLVCKKDDQFFQLDPHDIYYIDALGHQVFVYTKQDVYNIDQKLYQLEEKLAFTPFLRVNKSTIVNTKKIVKFKSFINGRMEARLDNDDRVMISRLYVSKLKEKLGGQNT</sequence>
<dbReference type="Pfam" id="PF04397">
    <property type="entry name" value="LytTR"/>
    <property type="match status" value="1"/>
</dbReference>
<organism evidence="1 2">
    <name type="scientific">Mariniplasma anaerobium</name>
    <dbReference type="NCBI Taxonomy" id="2735436"/>
    <lineage>
        <taxon>Bacteria</taxon>
        <taxon>Bacillati</taxon>
        <taxon>Mycoplasmatota</taxon>
        <taxon>Mollicutes</taxon>
        <taxon>Acholeplasmatales</taxon>
        <taxon>Acholeplasmataceae</taxon>
        <taxon>Mariniplasma</taxon>
    </lineage>
</organism>
<accession>A0A7U9TI74</accession>
<dbReference type="InterPro" id="IPR007492">
    <property type="entry name" value="LytTR_DNA-bd_dom"/>
</dbReference>
<dbReference type="EMBL" id="AP024412">
    <property type="protein sequence ID" value="BCR35429.1"/>
    <property type="molecule type" value="Genomic_DNA"/>
</dbReference>
<dbReference type="RefSeq" id="WP_176239656.1">
    <property type="nucleotide sequence ID" value="NZ_AP024412.1"/>
</dbReference>
<reference evidence="1" key="1">
    <citation type="submission" date="2021-01" db="EMBL/GenBank/DDBJ databases">
        <title>Draft genome sequence of Acholeplasmataceae bacterium strain Mahy22.</title>
        <authorList>
            <person name="Watanabe M."/>
            <person name="Kojima H."/>
            <person name="Fukui M."/>
        </authorList>
    </citation>
    <scope>NUCLEOTIDE SEQUENCE</scope>
    <source>
        <strain evidence="1">Mahy22</strain>
    </source>
</reference>
<dbReference type="AlphaFoldDB" id="A0A7U9TI74"/>
<gene>
    <name evidence="1" type="ORF">MPAN_003220</name>
</gene>
<dbReference type="Gene3D" id="2.40.50.1020">
    <property type="entry name" value="LytTr DNA-binding domain"/>
    <property type="match status" value="1"/>
</dbReference>
<evidence type="ECO:0000313" key="2">
    <source>
        <dbReference type="Proteomes" id="UP000620133"/>
    </source>
</evidence>
<name>A0A7U9TI74_9MOLU</name>
<dbReference type="PANTHER" id="PTHR37299:SF4">
    <property type="entry name" value="TRANSCRIPTIONAL REGULATOR"/>
    <property type="match status" value="1"/>
</dbReference>
<proteinExistence type="predicted"/>
<dbReference type="GO" id="GO:0003677">
    <property type="term" value="F:DNA binding"/>
    <property type="evidence" value="ECO:0007669"/>
    <property type="project" value="InterPro"/>
</dbReference>
<dbReference type="SMART" id="SM00850">
    <property type="entry name" value="LytTR"/>
    <property type="match status" value="1"/>
</dbReference>
<keyword evidence="2" id="KW-1185">Reference proteome</keyword>
<dbReference type="PANTHER" id="PTHR37299">
    <property type="entry name" value="TRANSCRIPTIONAL REGULATOR-RELATED"/>
    <property type="match status" value="1"/>
</dbReference>
<dbReference type="PROSITE" id="PS50930">
    <property type="entry name" value="HTH_LYTTR"/>
    <property type="match status" value="1"/>
</dbReference>
<protein>
    <submittedName>
        <fullName evidence="1">LytR family transcriptional regulator</fullName>
    </submittedName>
</protein>
<evidence type="ECO:0000313" key="1">
    <source>
        <dbReference type="EMBL" id="BCR35429.1"/>
    </source>
</evidence>
<dbReference type="Proteomes" id="UP000620133">
    <property type="component" value="Chromosome"/>
</dbReference>